<sequence>MPLLSERDLSLVEKLFNVILTLFKYDKVYSRDGRSAVAMGADSSDSAFVAMMAPSSILREYQNQKGIRDAATPVPAASAVSAHTDASERRTWTELAFLIHRVVMAQKLSLMSYVTHDPGLMVTSLARMLLAFLQESCATVARSEKEVRMGHVALLAQERLVYLLRVFCSLKNCSVMLSDTGGGENAGVALKAYNAICDSVVSGNHLAWMSQIYVWFCDEAARVAGSGGSIPSAYVYVTHDALRCIFGCCTDHEECSKAFLYSEPVAYVEYMFYGLKLRISEGDPLRPYEHAHRTVENVEGTADDTSTAQHRALFAISNDNSGDTSLGVTTCDEPERTVMPVGSVPQRPPGAGYLKTRYFTALIPSLTQKQQQMPEVSTSHPANTCAVASLVCPTNGSTTGCSGSTSWAFNLPELSRTQLKTLLLGGRGNAFDSLLFAALDIVIEVLRVTRDYGHWMVLSTVANLLLLSEKNIGAHDATAASSLGQSSASASEVSPPLSKVVAMHENIIVLFQLLFSVMGGIGFETRARSKLSPSLRPTTTARVGTHKEGRKGNEKGTRSPPELSLLSGRPSPSIQPRETGTSTIGMCEVDQLPGIAAVKDRGKAVAVDIAQVREYIAQQIVHMVLQTDLHAVFEAMTRVLECDRTLFRVLHSFCLLDTRSAEQAMYGKRFKDQSFGAVTSAAYRRRDRNSLKTVGGASHKPTVSLTAGARGGGFTTEDGGECEPTLDAGQRFLFTSNFGDLRNIAMDVGCAKTVEVSFSDNAGSLSSSRHGGGAVSVHRSWMEESGTIAPLCTAPLQASSFSTQQRFSEQLWSPQHQQYNWQSEDKGGGKKNAVTNTCGGGGGSFAKSFFKSCFGNQNAGSGAVTVKRVVSNEESDDTAEQLSRSGSSGSLSCSSCCESKAVGSSSSSNGTANDKSNRLRSERGPLQGRFAGLPHLTRSFGTRGTHSPVQQGCNDSRRIIKGAIHHRHRRRRFRKSGAYSAWRDVPSYMALARELVRIFNLVLADADLSVDIRLGAGLLLPSIVLRDIHVFRLYEGRVLIRSYLNLLLRELRYNIKQPGMSTRTPIHRADVSPAYIDEVQEQQQSMPDIHQVTACSPQNREQISSSRSSCSSSMMSGRLHLTQRELIAFVPKVMQTLEQTFKVLGVVALKSEVESLTELPLFFCRADYGSPLTADLEGSFTRVVVLWLIGLVGAQCDEDIDRRAMEVLLHLMSRAVARGSLPKDSSTTLTVTPFGPATIVQGSNSAGVAVLGCPTMWETSFSANWGHAHRTAPLSAAESATEVVSSSRMMASNTSASRLAPAPAELRAPTAAGMSMLRSGSQLQNSSIGLGATEHDAETDPYHRHFNKSLCAAELAGLTTSVRTEAGLAECDSTVEALSLVFRVLLGRSQDLLSPAGLCTLLSLFTSHDGNLSRLGRECMIRSLDIPSVYPLYADVILDSDTFLLTQTLSMLSTYLTSLALTPASRRERRLWMQRYGCVDAAIRVLVRVLDAPQSTSNFMKVISHLFQFLSAFESGDCKPACLSATNFVASVTERLETWEGVEYFITVTQAVLDASMGAYDRVYDGYTSAEGPGVDSTTTQAIGSFRVALHNCAAEKPIFLDLLPSLLNFAKSHSEQLFTDLVEVLLRILECTSMVRSDRLTGFVLDHGLSRLLPYVELSKLHLEERLPYTGTAADLHKFWKPLLLHAPRRSRLRFTSHGGVQVSVGLWPDTGFTISAWFKFDRLYLTTPLFEFHGVLQDGSATTLPLRCSSMTASLFVFGGDSMQLTTNDGQRVTINENQALPNFSPQKWMHVCAVLHTTHTLDVYVSGFKAGTTAFPYFAAGAEVRVNVGCTDDVPYHATSLSTDSRPLFSMGNIVLWARSLSQLQVKAELASGHGARGGTVTERFSRTFPAKILKEGVAHEMTFFRHMGIGGGLGTPMSSKPQSKCPSGVAGLSLGATNLITAGALKDSKDDKVPDSNDACSLSAARIACFVPFENDDDMLLNVLAHPTGLPVISKLVGCYATPPKTWVDYPLLWASRGGIVRMLDWMHLVTSSAELEDLLQLTLECMQRTTLAVTLDPRTYVLFAYMLTNEVACYMTKTACDHLFEFASSYVNILDEEHRVVTNRLIFEHLLGDVRFYAALQLETALYLLERVSCLFQTSQCLYAKHNARAVSPYRFIDRLLHSLIGVAARTPLLLCRAVVKVAQQLLVACDMEDGLVQIFISLIALLTPEEMTVNCRRTINIKVELPVMESLTPGTEMPLRTANHLTTLLLWSLVDCSSQSLCISALSRTVDLPWYAVCTSRFADPIAVVYATRIFFEAVAHNPVLQEEVAQHQSTVVEVLTEHAVHEDLILLLLAFTVGAARRINVLSSKHSLRQQLDSFLNTFSPEPDAVVAPIFVQLLIIHLHRVVQSPWRRLKEQAVLQDGQRLSYRVRRYFSLVRVCSRLMILIRAHRYRTLLICSRSPEAGASSVEKNVFSGAHHPGWRSTVAVNSSSSQNVRFVRSSGPMVTAGAPAANVQLANASAVSSTHSRAPLDPLSHSSLTVGATIDVCSGDDDNVVTKVALPPPQSQSHYVEYQLGCSNVDGCGVGVCGDKSALPLVSSRFHCVADLPSPVMLPAHVPDIGGDDHSSSSADGSGSASLWKPPVLLPEMCSSPAPSPPAATAGISVPSTTTVPATAAAHELTAAPVSRTGTVARQAADNAPKKTCQVPAAQITSSESLCPMQEHLHVVAPGHENAANDDAAAVCVNMGNIHLKGTPGLRVYSRKHRRAFSVLRVCVLLWLSLQLRRCRGVSTPHVQLYEEDSRQRHAGTQFCIRVLHRFASMPNYFYLLVSSPMQTAALSSLAAYISGSMLLDQLDMWEQMVSSMLVAPAREPAVVSEAAAARMQTTADEAQSHRTQEEETPVSPTSNEPADEGMKSAEDTSRGSDGLEHLPVGYQDPALHASSRHMPSSHPVIVASANSTRPHHSPSSRSCSSSAATSNDAFTAVASTFSGMPETVLPCATRPSCVEFPNAGASSVQRDRMTVLESPHPILALCSEELGKAVAQKAEAPPQRAVPVEDRGVSTVTNELFGIAGLPLATSATEQLKCHSVLQRSPHSLERSSIASPHHTYTEHHSKKNRSSVTTGALTTATAVTMGPGDLFMTPSMKLDEGDNVGDHNDTPSVSSPAVSLSTHSTTVSSSSIPVAASSARLTTAADAKMAVSHPVVSVPTLPGVAAPPCTNGLSDEYTMGVASTIEPVGEVLCRDAGRILGALIRSSLDTLPMPNWIGGSTYGSCGGLLFQLLFIVSAKTTAGDSATTLVRYFLLCVGNAVKEQRDRDIVHAPNHNQATSSLKGALSPNAPITGLGGEPLDVRTAGRYAPSSNVSPRVLGRQALALPESPGSVTTGAAGASMCVSGGGLSRSVPFASDALHTTGVPSSTVPCTAGCTLPIDPVGTQGSDGEGGCSSKYGGASPSPTEPVQVHRSTRSDASLAQYNGPRPQSFRGPVNAWAGNELHHGKSSSASAATGVYSDVFLFNVSHFTDLIVDMIAINVLDLPMTTHFFLTLLVLCQGWPHRYVEQLSWKVMRACIAVLNRPSTQDASVSLIESVYTLSTLVLRRGWKHKGVLESFVRVLYRVFVSLPPAWMPEADARHRKRLITLVFRHIVQTYAGTKELEKALTVRTLTQRLSLYEDFCMIFSLNEDNDCCETFEQYCVEQLSSIDILMSNSLKAKADLAFKASIKTRSEYIKRIKIFKSQYRQVMELPECYRRAALRRTYTSRFSSYAATTPHVDSSQLHWLLSSTCALPEHRFASCSMPRHKVGSTSATAASPTRTSEGEALMQYHFMDPQMNYGVLKSMRWGGKSASQSSTAKGPAKIMTASGAHGDGSGVDVMTITIGKGSAGTPKSARSASTRTKMVDEVTTEEATTTTKEYVPKNDLIHAAQCEELPQHIALLVPPLRTPFRPYIGDDSFRTTLKDLSIMLTPSAVTLLHYLVSPHETVRFLSNGFRINGMHATPCLILLTNVTLKVIGFSRVTEAGDIILCEHEVDDDDAQCRGVASEPSTCINNNLRYQKDAGGFSGNSKLSLSKPTHRNPFSVASMTKQLQKLFSDNSTKRRQKQDGTRVAQAVRQVMGCNYQNIYWTYLVSSICAVRSLHYLHLDTAVQLQLYYDNGPMLSVVDAKQSMNPSARKEFIRVLKDVVGTQQCVFIDESQRAANVRGHLVRWATGSVSNYEYLRFLNEVAGRTNRDLNQYPVFPWVLADYTSATLDLEAASTFRDFAYPMGAQTDTRRAAVARLFESTRELCDAETGKSYPFHHGTHYSTAGGVLYFLIRAQPFTTYARLLQGGDFDLATRLFDSVTASFMSCVTGPADCKELIPEFYVNSGFLTNADHLSLGTKSDGQTVGDVILPPWAKNSPQVFIAVMRYALECPYVVAHLHQWIDLVFGVRRRGPLALERYNVFQRMTYGEEVAQALKNAETPHDCDVIVAEVDNFGQAPLQLFQERHPSHHELALVVKASPEDGSVTGVGSGVVACSDSSGRGRDVPTATWSAVNNISAVTLGGLYTSATVSVAGTAATVGAGTHIGGISSNLLSPGVFASGKTYTQTFCREAPKVVWMLIHAMDETQTWFVLREPPISVLQHPPLPALTDKFCFSSQRVLDFSMLRAFKKLVCTYAQLVPVRDTYHYLCWHQHEAQLMRYTAGQATFHSTISFDARCENGSHISAVAVGPRESVLLVALSSGTVYCFFPDDAGDGALYVQGTLCYHRSPVTKILLESGRHRAVTVTNSPGDDEPILWRVQRSGCSFVCRLQVQQLLQTQAHAFVTSTEETSANTSGASTVADVAIDTVSGNVALVTARSLLLFDNNGEPFGVGTLPSPTSLRPVGTVTLEDDNGDVGVVVRRPVLCMANMTAVAFYQTSEWASGMGVLLTGHEDGSLAAWRTTRLPPHAVAPGRIVMVEFHARLFSGTVAPKASATVSVMGGSQDAVVAPLAACAGSRGVTSDASPSASAVFTGSGPTNCPVTALHQENVEVPSFMVGYANGSVRQLVFEDPALAYVAGSVGGAAGGGNRVGGDCSNQRR</sequence>
<feature type="compositionally biased region" description="Low complexity" evidence="1">
    <location>
        <begin position="3154"/>
        <end position="3163"/>
    </location>
</feature>
<dbReference type="SMART" id="SM01026">
    <property type="entry name" value="Beach"/>
    <property type="match status" value="1"/>
</dbReference>
<feature type="compositionally biased region" description="Polar residues" evidence="1">
    <location>
        <begin position="532"/>
        <end position="542"/>
    </location>
</feature>
<feature type="compositionally biased region" description="Low complexity" evidence="1">
    <location>
        <begin position="900"/>
        <end position="914"/>
    </location>
</feature>
<evidence type="ECO:0000259" key="2">
    <source>
        <dbReference type="PROSITE" id="PS50197"/>
    </source>
</evidence>
<proteinExistence type="predicted"/>
<evidence type="ECO:0000256" key="1">
    <source>
        <dbReference type="SAM" id="MobiDB-lite"/>
    </source>
</evidence>
<feature type="compositionally biased region" description="Polar residues" evidence="1">
    <location>
        <begin position="570"/>
        <end position="581"/>
    </location>
</feature>
<feature type="region of interest" description="Disordered" evidence="1">
    <location>
        <begin position="3136"/>
        <end position="3163"/>
    </location>
</feature>
<feature type="compositionally biased region" description="Basic and acidic residues" evidence="1">
    <location>
        <begin position="2900"/>
        <end position="2916"/>
    </location>
</feature>
<dbReference type="InterPro" id="IPR013320">
    <property type="entry name" value="ConA-like_dom_sf"/>
</dbReference>
<feature type="region of interest" description="Disordered" evidence="1">
    <location>
        <begin position="532"/>
        <end position="581"/>
    </location>
</feature>
<organism evidence="3 4">
    <name type="scientific">Leishmania tarentolae</name>
    <name type="common">Sauroleishmania tarentolae</name>
    <dbReference type="NCBI Taxonomy" id="5689"/>
    <lineage>
        <taxon>Eukaryota</taxon>
        <taxon>Discoba</taxon>
        <taxon>Euglenozoa</taxon>
        <taxon>Kinetoplastea</taxon>
        <taxon>Metakinetoplastina</taxon>
        <taxon>Trypanosomatida</taxon>
        <taxon>Trypanosomatidae</taxon>
        <taxon>Leishmaniinae</taxon>
        <taxon>Leishmania</taxon>
        <taxon>lizard Leishmania</taxon>
    </lineage>
</organism>
<dbReference type="Pfam" id="PF13385">
    <property type="entry name" value="Laminin_G_3"/>
    <property type="match status" value="1"/>
</dbReference>
<comment type="caution">
    <text evidence="3">The sequence shown here is derived from an EMBL/GenBank/DDBJ whole genome shotgun (WGS) entry which is preliminary data.</text>
</comment>
<dbReference type="PANTHER" id="PTHR13743">
    <property type="entry name" value="BEIGE/BEACH-RELATED"/>
    <property type="match status" value="1"/>
</dbReference>
<dbReference type="VEuPathDB" id="TriTrypDB:LtaPh_3330200"/>
<feature type="region of interest" description="Disordered" evidence="1">
    <location>
        <begin position="900"/>
        <end position="928"/>
    </location>
</feature>
<dbReference type="InterPro" id="IPR036372">
    <property type="entry name" value="BEACH_dom_sf"/>
</dbReference>
<feature type="compositionally biased region" description="Basic and acidic residues" evidence="1">
    <location>
        <begin position="545"/>
        <end position="557"/>
    </location>
</feature>
<keyword evidence="4" id="KW-1185">Reference proteome</keyword>
<dbReference type="Gene3D" id="1.10.1540.10">
    <property type="entry name" value="BEACH domain"/>
    <property type="match status" value="1"/>
</dbReference>
<dbReference type="SUPFAM" id="SSF81837">
    <property type="entry name" value="BEACH domain"/>
    <property type="match status" value="1"/>
</dbReference>
<feature type="domain" description="BEACH" evidence="2">
    <location>
        <begin position="4176"/>
        <end position="4474"/>
    </location>
</feature>
<dbReference type="SUPFAM" id="SSF49899">
    <property type="entry name" value="Concanavalin A-like lectins/glucanases"/>
    <property type="match status" value="1"/>
</dbReference>
<dbReference type="PANTHER" id="PTHR13743:SF112">
    <property type="entry name" value="BEACH DOMAIN-CONTAINING PROTEIN"/>
    <property type="match status" value="1"/>
</dbReference>
<evidence type="ECO:0000313" key="3">
    <source>
        <dbReference type="EMBL" id="GET92037.1"/>
    </source>
</evidence>
<dbReference type="OrthoDB" id="26681at2759"/>
<dbReference type="Pfam" id="PF02138">
    <property type="entry name" value="Beach"/>
    <property type="match status" value="1"/>
</dbReference>
<dbReference type="InterPro" id="IPR050865">
    <property type="entry name" value="BEACH_Domain"/>
</dbReference>
<feature type="region of interest" description="Disordered" evidence="1">
    <location>
        <begin position="3083"/>
        <end position="3111"/>
    </location>
</feature>
<dbReference type="Proteomes" id="UP000419144">
    <property type="component" value="Unassembled WGS sequence"/>
</dbReference>
<feature type="compositionally biased region" description="Basic and acidic residues" evidence="1">
    <location>
        <begin position="3136"/>
        <end position="3146"/>
    </location>
</feature>
<gene>
    <name evidence="3" type="ORF">LtaPh_3330200</name>
</gene>
<dbReference type="InterPro" id="IPR000409">
    <property type="entry name" value="BEACH_dom"/>
</dbReference>
<dbReference type="CDD" id="cd06071">
    <property type="entry name" value="Beach"/>
    <property type="match status" value="1"/>
</dbReference>
<feature type="region of interest" description="Disordered" evidence="1">
    <location>
        <begin position="2865"/>
        <end position="2921"/>
    </location>
</feature>
<evidence type="ECO:0000313" key="4">
    <source>
        <dbReference type="Proteomes" id="UP000419144"/>
    </source>
</evidence>
<dbReference type="EMBL" id="BLBS01000052">
    <property type="protein sequence ID" value="GET92037.1"/>
    <property type="molecule type" value="Genomic_DNA"/>
</dbReference>
<feature type="region of interest" description="Disordered" evidence="1">
    <location>
        <begin position="3421"/>
        <end position="3475"/>
    </location>
</feature>
<dbReference type="Gene3D" id="2.60.120.200">
    <property type="match status" value="1"/>
</dbReference>
<name>A0A640KWV0_LEITA</name>
<dbReference type="PROSITE" id="PS50197">
    <property type="entry name" value="BEACH"/>
    <property type="match status" value="1"/>
</dbReference>
<reference evidence="3" key="1">
    <citation type="submission" date="2019-11" db="EMBL/GenBank/DDBJ databases">
        <title>Leishmania tarentolae CDS.</title>
        <authorList>
            <person name="Goto Y."/>
            <person name="Yamagishi J."/>
        </authorList>
    </citation>
    <scope>NUCLEOTIDE SEQUENCE [LARGE SCALE GENOMIC DNA]</scope>
    <source>
        <strain evidence="3">Parrot Tar II</strain>
    </source>
</reference>
<accession>A0A640KWV0</accession>
<protein>
    <recommendedName>
        <fullName evidence="2">BEACH domain-containing protein</fullName>
    </recommendedName>
</protein>